<dbReference type="RefSeq" id="XP_060321824.1">
    <property type="nucleotide sequence ID" value="XM_060470614.1"/>
</dbReference>
<sequence length="209" mass="24100">MCDENETSGWTLPRFDRGRRGEDNKQVQTDASRRWRCFVNLSKTSLKSTILNKMFLSLLRLSVVPRSPYSRNRITELGVDAPTMSPDLRIILARMVLRLCFFLVEALFVFDIVLCMNFNFKVDRRRKSLSYQERPSFPSPSPSYILFIMATILNMDFSVPNPHLYEGPSDQLSRNWRKVLAREQAHSQGPSNGPRGINTRNGRADHTEG</sequence>
<evidence type="ECO:0000313" key="3">
    <source>
        <dbReference type="EMBL" id="KAK0434859.1"/>
    </source>
</evidence>
<evidence type="ECO:0000256" key="2">
    <source>
        <dbReference type="SAM" id="Phobius"/>
    </source>
</evidence>
<organism evidence="3 4">
    <name type="scientific">Armillaria tabescens</name>
    <name type="common">Ringless honey mushroom</name>
    <name type="synonym">Agaricus tabescens</name>
    <dbReference type="NCBI Taxonomy" id="1929756"/>
    <lineage>
        <taxon>Eukaryota</taxon>
        <taxon>Fungi</taxon>
        <taxon>Dikarya</taxon>
        <taxon>Basidiomycota</taxon>
        <taxon>Agaricomycotina</taxon>
        <taxon>Agaricomycetes</taxon>
        <taxon>Agaricomycetidae</taxon>
        <taxon>Agaricales</taxon>
        <taxon>Marasmiineae</taxon>
        <taxon>Physalacriaceae</taxon>
        <taxon>Desarmillaria</taxon>
    </lineage>
</organism>
<dbReference type="GeneID" id="85354162"/>
<dbReference type="Proteomes" id="UP001175211">
    <property type="component" value="Unassembled WGS sequence"/>
</dbReference>
<keyword evidence="4" id="KW-1185">Reference proteome</keyword>
<gene>
    <name evidence="3" type="ORF">EV420DRAFT_1488362</name>
</gene>
<feature type="region of interest" description="Disordered" evidence="1">
    <location>
        <begin position="183"/>
        <end position="209"/>
    </location>
</feature>
<protein>
    <submittedName>
        <fullName evidence="3">Uncharacterized protein</fullName>
    </submittedName>
</protein>
<keyword evidence="2" id="KW-0472">Membrane</keyword>
<evidence type="ECO:0000256" key="1">
    <source>
        <dbReference type="SAM" id="MobiDB-lite"/>
    </source>
</evidence>
<reference evidence="3" key="1">
    <citation type="submission" date="2023-06" db="EMBL/GenBank/DDBJ databases">
        <authorList>
            <consortium name="Lawrence Berkeley National Laboratory"/>
            <person name="Ahrendt S."/>
            <person name="Sahu N."/>
            <person name="Indic B."/>
            <person name="Wong-Bajracharya J."/>
            <person name="Merenyi Z."/>
            <person name="Ke H.-M."/>
            <person name="Monk M."/>
            <person name="Kocsube S."/>
            <person name="Drula E."/>
            <person name="Lipzen A."/>
            <person name="Balint B."/>
            <person name="Henrissat B."/>
            <person name="Andreopoulos B."/>
            <person name="Martin F.M."/>
            <person name="Harder C.B."/>
            <person name="Rigling D."/>
            <person name="Ford K.L."/>
            <person name="Foster G.D."/>
            <person name="Pangilinan J."/>
            <person name="Papanicolaou A."/>
            <person name="Barry K."/>
            <person name="LaButti K."/>
            <person name="Viragh M."/>
            <person name="Koriabine M."/>
            <person name="Yan M."/>
            <person name="Riley R."/>
            <person name="Champramary S."/>
            <person name="Plett K.L."/>
            <person name="Tsai I.J."/>
            <person name="Slot J."/>
            <person name="Sipos G."/>
            <person name="Plett J."/>
            <person name="Nagy L.G."/>
            <person name="Grigoriev I.V."/>
        </authorList>
    </citation>
    <scope>NUCLEOTIDE SEQUENCE</scope>
    <source>
        <strain evidence="3">CCBAS 213</strain>
    </source>
</reference>
<accession>A0AA39J4V2</accession>
<name>A0AA39J4V2_ARMTA</name>
<dbReference type="AlphaFoldDB" id="A0AA39J4V2"/>
<keyword evidence="2" id="KW-1133">Transmembrane helix</keyword>
<keyword evidence="2" id="KW-0812">Transmembrane</keyword>
<feature type="transmembrane region" description="Helical" evidence="2">
    <location>
        <begin position="95"/>
        <end position="120"/>
    </location>
</feature>
<evidence type="ECO:0000313" key="4">
    <source>
        <dbReference type="Proteomes" id="UP001175211"/>
    </source>
</evidence>
<dbReference type="EMBL" id="JAUEPS010000169">
    <property type="protein sequence ID" value="KAK0434859.1"/>
    <property type="molecule type" value="Genomic_DNA"/>
</dbReference>
<proteinExistence type="predicted"/>
<comment type="caution">
    <text evidence="3">The sequence shown here is derived from an EMBL/GenBank/DDBJ whole genome shotgun (WGS) entry which is preliminary data.</text>
</comment>